<reference evidence="4" key="1">
    <citation type="submission" date="2014-04" db="EMBL/GenBank/DDBJ databases">
        <title>Evolutionary Origins and Diversification of the Mycorrhizal Mutualists.</title>
        <authorList>
            <consortium name="DOE Joint Genome Institute"/>
            <consortium name="Mycorrhizal Genomics Consortium"/>
            <person name="Kohler A."/>
            <person name="Kuo A."/>
            <person name="Nagy L.G."/>
            <person name="Floudas D."/>
            <person name="Copeland A."/>
            <person name="Barry K.W."/>
            <person name="Cichocki N."/>
            <person name="Veneault-Fourrey C."/>
            <person name="LaButti K."/>
            <person name="Lindquist E.A."/>
            <person name="Lipzen A."/>
            <person name="Lundell T."/>
            <person name="Morin E."/>
            <person name="Murat C."/>
            <person name="Riley R."/>
            <person name="Ohm R."/>
            <person name="Sun H."/>
            <person name="Tunlid A."/>
            <person name="Henrissat B."/>
            <person name="Grigoriev I.V."/>
            <person name="Hibbett D.S."/>
            <person name="Martin F."/>
        </authorList>
    </citation>
    <scope>NUCLEOTIDE SEQUENCE [LARGE SCALE GENOMIC DNA]</scope>
    <source>
        <strain evidence="4">FD-334 SS-4</strain>
    </source>
</reference>
<evidence type="ECO:0000259" key="2">
    <source>
        <dbReference type="PROSITE" id="PS50181"/>
    </source>
</evidence>
<proteinExistence type="predicted"/>
<dbReference type="Proteomes" id="UP000054270">
    <property type="component" value="Unassembled WGS sequence"/>
</dbReference>
<dbReference type="AlphaFoldDB" id="A0A0D2P507"/>
<dbReference type="EMBL" id="KN817642">
    <property type="protein sequence ID" value="KJA15540.1"/>
    <property type="molecule type" value="Genomic_DNA"/>
</dbReference>
<protein>
    <recommendedName>
        <fullName evidence="2">F-box domain-containing protein</fullName>
    </recommendedName>
</protein>
<sequence length="765" mass="86219">MFPVELPTELIVFILSYLPLETISVLKRIDHEWHEFIALNASTVYRNAAWREGWIAFAGTTLQELDYPEEQQRRKSYYSRRAMHGVGGWKDFCHRRRMIERSWAGRAPSEILTSPRTMNAPLSPNRTPYLRAHRIKVDEKVGLVMTTSGVGGLVVRDLESDEVLWELPMWYVRSYAHLEYGEGFVIFDRDDGNKEVWRRTEDNVEPSTLVTSFPDARQIKMGERTSTLCARAQFTPYALFQMPGHTRAYRFVYPTLLVANLESAFLWDIRTGEMVQTLDGIQDVLPFGEGQESDAPAPPASTPDHHGMPEGESAGTSHASHHSDPGFEPAAAGNDTQHPPDQFDWIPDADLEDEEEGDLDFLPEFLGVVHYVELSERHVVIVGRYLLRVFSRGTGKPVLDLPSTMLRYGAVKWEVRSQKWAEEGGFKGKGKGKGVADDYTHAMREGREVVRMPLELTYEGYQRGRKLLVDQYVAAHISSDGKHLVALLSGSRIIVFHYFEALCNTISDLASTPRADIISRLAANSRQLPSVSVSSKPTPTTPNASLLSPEQVQRNLSPEELYEAGRHLTREKDRIIYNHTLDIQLGPPLSSLSIYLAYENGRIGVVTSNAVYIVTPDLPPPPHGSRVEHGRAQANIPRLRVARLPYFALPAALAAVSCLMMSDTGLYLNWNPSISPPPALPPAGHEKDVDAEQQAHALRMQPWLEWEREYELGLELYEHNTEDQYQVLPNGDMLVHNEMVFERSEMSTVYAVDFSVGDILPRSPI</sequence>
<dbReference type="PROSITE" id="PS50181">
    <property type="entry name" value="FBOX"/>
    <property type="match status" value="1"/>
</dbReference>
<keyword evidence="4" id="KW-1185">Reference proteome</keyword>
<name>A0A0D2P507_HYPSF</name>
<dbReference type="InterPro" id="IPR011047">
    <property type="entry name" value="Quinoprotein_ADH-like_sf"/>
</dbReference>
<dbReference type="SUPFAM" id="SSF50998">
    <property type="entry name" value="Quinoprotein alcohol dehydrogenase-like"/>
    <property type="match status" value="1"/>
</dbReference>
<evidence type="ECO:0000313" key="4">
    <source>
        <dbReference type="Proteomes" id="UP000054270"/>
    </source>
</evidence>
<dbReference type="InterPro" id="IPR036047">
    <property type="entry name" value="F-box-like_dom_sf"/>
</dbReference>
<dbReference type="OMA" id="VWDAPGI"/>
<feature type="domain" description="F-box" evidence="2">
    <location>
        <begin position="1"/>
        <end position="48"/>
    </location>
</feature>
<evidence type="ECO:0000313" key="3">
    <source>
        <dbReference type="EMBL" id="KJA15540.1"/>
    </source>
</evidence>
<accession>A0A0D2P507</accession>
<organism evidence="3 4">
    <name type="scientific">Hypholoma sublateritium (strain FD-334 SS-4)</name>
    <dbReference type="NCBI Taxonomy" id="945553"/>
    <lineage>
        <taxon>Eukaryota</taxon>
        <taxon>Fungi</taxon>
        <taxon>Dikarya</taxon>
        <taxon>Basidiomycota</taxon>
        <taxon>Agaricomycotina</taxon>
        <taxon>Agaricomycetes</taxon>
        <taxon>Agaricomycetidae</taxon>
        <taxon>Agaricales</taxon>
        <taxon>Agaricineae</taxon>
        <taxon>Strophariaceae</taxon>
        <taxon>Hypholoma</taxon>
    </lineage>
</organism>
<evidence type="ECO:0000256" key="1">
    <source>
        <dbReference type="SAM" id="MobiDB-lite"/>
    </source>
</evidence>
<dbReference type="InterPro" id="IPR001810">
    <property type="entry name" value="F-box_dom"/>
</dbReference>
<dbReference type="OrthoDB" id="550575at2759"/>
<dbReference type="SUPFAM" id="SSF81383">
    <property type="entry name" value="F-box domain"/>
    <property type="match status" value="1"/>
</dbReference>
<dbReference type="STRING" id="945553.A0A0D2P507"/>
<gene>
    <name evidence="3" type="ORF">HYPSUDRAFT_194203</name>
</gene>
<feature type="region of interest" description="Disordered" evidence="1">
    <location>
        <begin position="286"/>
        <end position="347"/>
    </location>
</feature>